<evidence type="ECO:0000256" key="3">
    <source>
        <dbReference type="ARBA" id="ARBA00022692"/>
    </source>
</evidence>
<dbReference type="InterPro" id="IPR050539">
    <property type="entry name" value="ThrE_Dicarb/AminoAcid_Exp"/>
</dbReference>
<dbReference type="GO" id="GO:0015744">
    <property type="term" value="P:succinate transport"/>
    <property type="evidence" value="ECO:0007669"/>
    <property type="project" value="TreeGrafter"/>
</dbReference>
<dbReference type="AlphaFoldDB" id="A0A2N8HC44"/>
<reference evidence="9 10" key="1">
    <citation type="journal article" date="2017" name="BMC Genomics">
        <title>Genome sequencing of 39 Akkermansia muciniphila isolates reveals its population structure, genomic and functional diverisity, and global distribution in mammalian gut microbiotas.</title>
        <authorList>
            <person name="Guo X."/>
            <person name="Li S."/>
            <person name="Zhang J."/>
            <person name="Wu F."/>
            <person name="Li X."/>
            <person name="Wu D."/>
            <person name="Zhang M."/>
            <person name="Ou Z."/>
            <person name="Jie Z."/>
            <person name="Yan Q."/>
            <person name="Li P."/>
            <person name="Yi J."/>
            <person name="Peng Y."/>
        </authorList>
    </citation>
    <scope>NUCLEOTIDE SEQUENCE [LARGE SCALE GENOMIC DNA]</scope>
    <source>
        <strain evidence="9 10">GP24</strain>
    </source>
</reference>
<evidence type="ECO:0000256" key="4">
    <source>
        <dbReference type="ARBA" id="ARBA00022989"/>
    </source>
</evidence>
<gene>
    <name evidence="9" type="ORF">CXU22_12515</name>
</gene>
<comment type="similarity">
    <text evidence="6">Belongs to the ThrE exporter (TC 2.A.79) family.</text>
</comment>
<protein>
    <recommendedName>
        <fullName evidence="8">Threonine/serine exporter-like N-terminal domain-containing protein</fullName>
    </recommendedName>
</protein>
<dbReference type="OrthoDB" id="9813917at2"/>
<accession>A0A2N8HC44</accession>
<dbReference type="RefSeq" id="WP_102715962.1">
    <property type="nucleotide sequence ID" value="NZ_CABMLK010000001.1"/>
</dbReference>
<dbReference type="Pfam" id="PF06738">
    <property type="entry name" value="ThrE"/>
    <property type="match status" value="1"/>
</dbReference>
<keyword evidence="4 7" id="KW-1133">Transmembrane helix</keyword>
<keyword evidence="3 7" id="KW-0812">Transmembrane</keyword>
<evidence type="ECO:0000256" key="5">
    <source>
        <dbReference type="ARBA" id="ARBA00023136"/>
    </source>
</evidence>
<evidence type="ECO:0000259" key="8">
    <source>
        <dbReference type="Pfam" id="PF06738"/>
    </source>
</evidence>
<feature type="transmembrane region" description="Helical" evidence="7">
    <location>
        <begin position="198"/>
        <end position="221"/>
    </location>
</feature>
<dbReference type="Proteomes" id="UP000236000">
    <property type="component" value="Unassembled WGS sequence"/>
</dbReference>
<organism evidence="9 10">
    <name type="scientific">Akkermansia muciniphila</name>
    <dbReference type="NCBI Taxonomy" id="239935"/>
    <lineage>
        <taxon>Bacteria</taxon>
        <taxon>Pseudomonadati</taxon>
        <taxon>Verrucomicrobiota</taxon>
        <taxon>Verrucomicrobiia</taxon>
        <taxon>Verrucomicrobiales</taxon>
        <taxon>Akkermansiaceae</taxon>
        <taxon>Akkermansia</taxon>
    </lineage>
</organism>
<evidence type="ECO:0000313" key="10">
    <source>
        <dbReference type="Proteomes" id="UP000236000"/>
    </source>
</evidence>
<evidence type="ECO:0000256" key="1">
    <source>
        <dbReference type="ARBA" id="ARBA00004651"/>
    </source>
</evidence>
<dbReference type="PANTHER" id="PTHR34390">
    <property type="entry name" value="UPF0442 PROTEIN YJJB-RELATED"/>
    <property type="match status" value="1"/>
</dbReference>
<dbReference type="EMBL" id="PJKA01000013">
    <property type="protein sequence ID" value="PNC17422.1"/>
    <property type="molecule type" value="Genomic_DNA"/>
</dbReference>
<dbReference type="PANTHER" id="PTHR34390:SF2">
    <property type="entry name" value="SUCCINATE TRANSPORTER SUBUNIT YJJP-RELATED"/>
    <property type="match status" value="1"/>
</dbReference>
<dbReference type="GO" id="GO:0022857">
    <property type="term" value="F:transmembrane transporter activity"/>
    <property type="evidence" value="ECO:0007669"/>
    <property type="project" value="InterPro"/>
</dbReference>
<dbReference type="GO" id="GO:0005886">
    <property type="term" value="C:plasma membrane"/>
    <property type="evidence" value="ECO:0007669"/>
    <property type="project" value="UniProtKB-SubCell"/>
</dbReference>
<feature type="transmembrane region" description="Helical" evidence="7">
    <location>
        <begin position="142"/>
        <end position="158"/>
    </location>
</feature>
<evidence type="ECO:0000256" key="7">
    <source>
        <dbReference type="SAM" id="Phobius"/>
    </source>
</evidence>
<keyword evidence="2" id="KW-1003">Cell membrane</keyword>
<keyword evidence="5 7" id="KW-0472">Membrane</keyword>
<proteinExistence type="inferred from homology"/>
<feature type="domain" description="Threonine/serine exporter-like N-terminal" evidence="8">
    <location>
        <begin position="13"/>
        <end position="251"/>
    </location>
</feature>
<dbReference type="InterPro" id="IPR010619">
    <property type="entry name" value="ThrE-like_N"/>
</dbReference>
<evidence type="ECO:0000313" key="9">
    <source>
        <dbReference type="EMBL" id="PNC17422.1"/>
    </source>
</evidence>
<evidence type="ECO:0000256" key="6">
    <source>
        <dbReference type="ARBA" id="ARBA00034125"/>
    </source>
</evidence>
<comment type="subcellular location">
    <subcellularLocation>
        <location evidence="1">Cell membrane</location>
        <topology evidence="1">Multi-pass membrane protein</topology>
    </subcellularLocation>
</comment>
<name>A0A2N8HC44_9BACT</name>
<feature type="transmembrane region" description="Helical" evidence="7">
    <location>
        <begin position="233"/>
        <end position="255"/>
    </location>
</feature>
<feature type="transmembrane region" description="Helical" evidence="7">
    <location>
        <begin position="170"/>
        <end position="192"/>
    </location>
</feature>
<comment type="caution">
    <text evidence="9">The sequence shown here is derived from an EMBL/GenBank/DDBJ whole genome shotgun (WGS) entry which is preliminary data.</text>
</comment>
<evidence type="ECO:0000256" key="2">
    <source>
        <dbReference type="ARBA" id="ARBA00022475"/>
    </source>
</evidence>
<sequence>MQHTDQIQALSEFLLEYATTLMGAGVHTNRAVRNISRIAAAYGYSADMTIFQRNITMSLICKDDETLRRTSVRKLKPLAFNLNLIQQLSELSWLPVDNNVSIAEMEQAFSSIVRTKRFSRWTDLLLVSVGNAAFCRLFNGDLWAMLTVFVATLLGFLVKQQLSRRKYNPLGVIILSAFAASMAAACAVIFQIGATPQIALATSVLFLVPGVQMINSIMDLMHGHILMGISRGVHSIMMITCITIGLSATMLIVGVNSL</sequence>